<comment type="caution">
    <text evidence="4">The sequence shown here is derived from an EMBL/GenBank/DDBJ whole genome shotgun (WGS) entry which is preliminary data.</text>
</comment>
<proteinExistence type="predicted"/>
<dbReference type="SUPFAM" id="SSF53300">
    <property type="entry name" value="vWA-like"/>
    <property type="match status" value="1"/>
</dbReference>
<dbReference type="GO" id="GO:0032991">
    <property type="term" value="C:protein-containing complex"/>
    <property type="evidence" value="ECO:0007669"/>
    <property type="project" value="UniProtKB-ARBA"/>
</dbReference>
<feature type="region of interest" description="Disordered" evidence="1">
    <location>
        <begin position="783"/>
        <end position="828"/>
    </location>
</feature>
<keyword evidence="2" id="KW-1133">Transmembrane helix</keyword>
<reference evidence="4 5" key="1">
    <citation type="submission" date="2023-11" db="EMBL/GenBank/DDBJ databases">
        <title>Halocaridina rubra genome assembly.</title>
        <authorList>
            <person name="Smith C."/>
        </authorList>
    </citation>
    <scope>NUCLEOTIDE SEQUENCE [LARGE SCALE GENOMIC DNA]</scope>
    <source>
        <strain evidence="4">EP-1</strain>
        <tissue evidence="4">Whole</tissue>
    </source>
</reference>
<feature type="transmembrane region" description="Helical" evidence="2">
    <location>
        <begin position="656"/>
        <end position="677"/>
    </location>
</feature>
<feature type="domain" description="Calcium-activated chloride channel N-terminal" evidence="3">
    <location>
        <begin position="1"/>
        <end position="40"/>
    </location>
</feature>
<dbReference type="InterPro" id="IPR036465">
    <property type="entry name" value="vWFA_dom_sf"/>
</dbReference>
<dbReference type="CDD" id="cd00198">
    <property type="entry name" value="vWFA"/>
    <property type="match status" value="1"/>
</dbReference>
<feature type="compositionally biased region" description="Low complexity" evidence="1">
    <location>
        <begin position="621"/>
        <end position="639"/>
    </location>
</feature>
<gene>
    <name evidence="4" type="ORF">SK128_024259</name>
</gene>
<dbReference type="Gene3D" id="3.40.50.410">
    <property type="entry name" value="von Willebrand factor, type A domain"/>
    <property type="match status" value="1"/>
</dbReference>
<dbReference type="AlphaFoldDB" id="A0AAN9ABR4"/>
<keyword evidence="2" id="KW-0812">Transmembrane</keyword>
<evidence type="ECO:0000313" key="4">
    <source>
        <dbReference type="EMBL" id="KAK7078187.1"/>
    </source>
</evidence>
<dbReference type="EMBL" id="JAXCGZ010007959">
    <property type="protein sequence ID" value="KAK7078187.1"/>
    <property type="molecule type" value="Genomic_DNA"/>
</dbReference>
<feature type="non-terminal residue" evidence="4">
    <location>
        <position position="1"/>
    </location>
</feature>
<feature type="region of interest" description="Disordered" evidence="1">
    <location>
        <begin position="743"/>
        <end position="766"/>
    </location>
</feature>
<name>A0AAN9ABR4_HALRR</name>
<keyword evidence="2" id="KW-0472">Membrane</keyword>
<evidence type="ECO:0000256" key="1">
    <source>
        <dbReference type="SAM" id="MobiDB-lite"/>
    </source>
</evidence>
<keyword evidence="5" id="KW-1185">Reference proteome</keyword>
<dbReference type="Pfam" id="PF08434">
    <property type="entry name" value="CLCA"/>
    <property type="match status" value="1"/>
</dbReference>
<dbReference type="InterPro" id="IPR013642">
    <property type="entry name" value="CLCA_N"/>
</dbReference>
<dbReference type="Proteomes" id="UP001381693">
    <property type="component" value="Unassembled WGS sequence"/>
</dbReference>
<feature type="compositionally biased region" description="Pro residues" evidence="1">
    <location>
        <begin position="815"/>
        <end position="828"/>
    </location>
</feature>
<accession>A0AAN9ABR4</accession>
<feature type="compositionally biased region" description="Polar residues" evidence="1">
    <location>
        <begin position="743"/>
        <end position="765"/>
    </location>
</feature>
<evidence type="ECO:0000313" key="5">
    <source>
        <dbReference type="Proteomes" id="UP001381693"/>
    </source>
</evidence>
<evidence type="ECO:0000259" key="3">
    <source>
        <dbReference type="Pfam" id="PF08434"/>
    </source>
</evidence>
<evidence type="ECO:0000256" key="2">
    <source>
        <dbReference type="SAM" id="Phobius"/>
    </source>
</evidence>
<feature type="compositionally biased region" description="Low complexity" evidence="1">
    <location>
        <begin position="801"/>
        <end position="814"/>
    </location>
</feature>
<sequence length="1012" mass="112380">VTELCDEGSHVREAPTRHNLLCDGKSVWEIIRASPDFQTNRHNQESRYESEVSFVYIQAEKPRIILLIEDTNVMNVQKRWDFMRKAVKKFVTYDVPDGHSIGLVVFDSIAATKYPVTALSDGAVREKVGSSLPRKPSREGQHKRCIVCGIRESLRALHQEGLGGHIILVTAGNGILSEAEYAEAAMMLSNSHVSLHSIIYPLTEKYPKPTEGLEKLAAHSGGDIFIVPDEGIGADSKLRMYYNLLDAFYHTLLVALRQDSLPVKVHSAEHPGGRVPVSEGSFMMDRSLGADTVFAIFYYDMTHVGNLIHLVSPQGQVIDTANMQKEDANINMITIRLMEAQVTSGMWHYKVENHADSHQALYVQVTSRPRTNSETPTINLHAWTNHPSRVVNASDANNIFAIYTEVKAGLKSIEKATVIATLSRLGHYNNGSLYPPLEVRLLDNGITGPDMIIGDGVYSRFVPNLLSAKYSITVRVDGAADGFTFSRQVKLGTISVIGKPSSEDTLPPSRIMDLQAQIHQDGIPRVEFTWTAPGGDLDYGRADQYVVMISPNQQDLIEGVGTVLDDWPLPIEANVKQQHSITWSQYDTVNYLSVYAMDEAGNRAPNSNIINVYVPSPPTTTASPSSSVIPVSPPNSSASKENSYEPVLAAFDTRQLAVLFGCLGGIIVVLALILCYCKAVHLRHRKAAAAKKSCEAQDAYSVTVTITPKNSDFSENKDSQQHDLKKDYISPVESWSASQLLNNHPENKRSSVSTNSDNSNQSASTKKMYGDYSVTNDCTEPNQFQYQYGNYPDHYPTPIDEYPTSTEGYPTPTEEYPPPPEDYPSDNYPPPSEIHSYISSQPSDSFLSVSCDVLPSSHGPPAYAPYPTYDGSLRSGKVPPPIPPKPKVLYTPEPYLYDTQSLDPHSSTLSVASDKRIRNVTMRYPQNTLTSVCQDTLLCVKLEHLAQGRFWKRSAYQRPGDQTNSSEDNVLKSETCSKKNCFRIGHVVYFQECFLKNDWLHVYHSLAIMLRV</sequence>
<protein>
    <recommendedName>
        <fullName evidence="3">Calcium-activated chloride channel N-terminal domain-containing protein</fullName>
    </recommendedName>
</protein>
<organism evidence="4 5">
    <name type="scientific">Halocaridina rubra</name>
    <name type="common">Hawaiian red shrimp</name>
    <dbReference type="NCBI Taxonomy" id="373956"/>
    <lineage>
        <taxon>Eukaryota</taxon>
        <taxon>Metazoa</taxon>
        <taxon>Ecdysozoa</taxon>
        <taxon>Arthropoda</taxon>
        <taxon>Crustacea</taxon>
        <taxon>Multicrustacea</taxon>
        <taxon>Malacostraca</taxon>
        <taxon>Eumalacostraca</taxon>
        <taxon>Eucarida</taxon>
        <taxon>Decapoda</taxon>
        <taxon>Pleocyemata</taxon>
        <taxon>Caridea</taxon>
        <taxon>Atyoidea</taxon>
        <taxon>Atyidae</taxon>
        <taxon>Halocaridina</taxon>
    </lineage>
</organism>
<feature type="region of interest" description="Disordered" evidence="1">
    <location>
        <begin position="621"/>
        <end position="640"/>
    </location>
</feature>